<feature type="domain" description="HTH cro/C1-type" evidence="1">
    <location>
        <begin position="4"/>
        <end position="42"/>
    </location>
</feature>
<dbReference type="CDD" id="cd00093">
    <property type="entry name" value="HTH_XRE"/>
    <property type="match status" value="1"/>
</dbReference>
<keyword evidence="3" id="KW-1185">Reference proteome</keyword>
<proteinExistence type="predicted"/>
<dbReference type="EMBL" id="JAUOEK010000183">
    <property type="protein sequence ID" value="MDO5972057.1"/>
    <property type="molecule type" value="Genomic_DNA"/>
</dbReference>
<name>A0ABT8WGD3_9FLAO</name>
<gene>
    <name evidence="2" type="ORF">Q4Q35_19835</name>
</gene>
<dbReference type="Gene3D" id="1.10.260.40">
    <property type="entry name" value="lambda repressor-like DNA-binding domains"/>
    <property type="match status" value="1"/>
</dbReference>
<dbReference type="RefSeq" id="WP_303279773.1">
    <property type="nucleotide sequence ID" value="NZ_JAUOEK010000183.1"/>
</dbReference>
<dbReference type="InterPro" id="IPR001387">
    <property type="entry name" value="Cro/C1-type_HTH"/>
</dbReference>
<sequence>MLNIKKEREKLNMTQKELAKLLGVTRKTIVNYEGGSNIPKSKEKLFTNLLRNYTQPKIEHEVSNPPRPDYKKMGQKELDFVTDAFKNRFGELMEYDPFRKEFVFRANEWIDNIRK</sequence>
<reference evidence="2" key="1">
    <citation type="submission" date="2023-07" db="EMBL/GenBank/DDBJ databases">
        <title>Two novel species in the genus Flavivirga.</title>
        <authorList>
            <person name="Kwon K."/>
        </authorList>
    </citation>
    <scope>NUCLEOTIDE SEQUENCE</scope>
    <source>
        <strain evidence="2">KCTC 52353</strain>
    </source>
</reference>
<dbReference type="SMART" id="SM00530">
    <property type="entry name" value="HTH_XRE"/>
    <property type="match status" value="1"/>
</dbReference>
<protein>
    <submittedName>
        <fullName evidence="2">Helix-turn-helix domain-containing protein</fullName>
    </submittedName>
</protein>
<dbReference type="Pfam" id="PF01381">
    <property type="entry name" value="HTH_3"/>
    <property type="match status" value="1"/>
</dbReference>
<evidence type="ECO:0000313" key="3">
    <source>
        <dbReference type="Proteomes" id="UP001176883"/>
    </source>
</evidence>
<dbReference type="SUPFAM" id="SSF47413">
    <property type="entry name" value="lambda repressor-like DNA-binding domains"/>
    <property type="match status" value="1"/>
</dbReference>
<evidence type="ECO:0000313" key="2">
    <source>
        <dbReference type="EMBL" id="MDO5972057.1"/>
    </source>
</evidence>
<dbReference type="InterPro" id="IPR010982">
    <property type="entry name" value="Lambda_DNA-bd_dom_sf"/>
</dbReference>
<organism evidence="2 3">
    <name type="scientific">Flavivirga aquimarina</name>
    <dbReference type="NCBI Taxonomy" id="2027862"/>
    <lineage>
        <taxon>Bacteria</taxon>
        <taxon>Pseudomonadati</taxon>
        <taxon>Bacteroidota</taxon>
        <taxon>Flavobacteriia</taxon>
        <taxon>Flavobacteriales</taxon>
        <taxon>Flavobacteriaceae</taxon>
        <taxon>Flavivirga</taxon>
    </lineage>
</organism>
<dbReference type="PROSITE" id="PS50943">
    <property type="entry name" value="HTH_CROC1"/>
    <property type="match status" value="1"/>
</dbReference>
<accession>A0ABT8WGD3</accession>
<evidence type="ECO:0000259" key="1">
    <source>
        <dbReference type="PROSITE" id="PS50943"/>
    </source>
</evidence>
<dbReference type="Proteomes" id="UP001176883">
    <property type="component" value="Unassembled WGS sequence"/>
</dbReference>
<comment type="caution">
    <text evidence="2">The sequence shown here is derived from an EMBL/GenBank/DDBJ whole genome shotgun (WGS) entry which is preliminary data.</text>
</comment>